<dbReference type="OrthoDB" id="595476at2"/>
<dbReference type="RefSeq" id="WP_133229438.1">
    <property type="nucleotide sequence ID" value="NZ_SOZE01000001.1"/>
</dbReference>
<dbReference type="InterPro" id="IPR035093">
    <property type="entry name" value="RelE/ParE_toxin_dom_sf"/>
</dbReference>
<dbReference type="Pfam" id="PF05016">
    <property type="entry name" value="ParE_toxin"/>
    <property type="match status" value="1"/>
</dbReference>
<protein>
    <submittedName>
        <fullName evidence="2">Type II toxin-antitoxin system RelE/ParE family toxin</fullName>
    </submittedName>
</protein>
<keyword evidence="3" id="KW-1185">Reference proteome</keyword>
<evidence type="ECO:0000313" key="2">
    <source>
        <dbReference type="EMBL" id="TFF40936.1"/>
    </source>
</evidence>
<dbReference type="EMBL" id="SOZE01000001">
    <property type="protein sequence ID" value="TFF40936.1"/>
    <property type="molecule type" value="Genomic_DNA"/>
</dbReference>
<organism evidence="2 3">
    <name type="scientific">Mucilaginibacter psychrotolerans</name>
    <dbReference type="NCBI Taxonomy" id="1524096"/>
    <lineage>
        <taxon>Bacteria</taxon>
        <taxon>Pseudomonadati</taxon>
        <taxon>Bacteroidota</taxon>
        <taxon>Sphingobacteriia</taxon>
        <taxon>Sphingobacteriales</taxon>
        <taxon>Sphingobacteriaceae</taxon>
        <taxon>Mucilaginibacter</taxon>
    </lineage>
</organism>
<name>A0A4Y8SRL6_9SPHI</name>
<dbReference type="Gene3D" id="3.30.2310.20">
    <property type="entry name" value="RelE-like"/>
    <property type="match status" value="1"/>
</dbReference>
<gene>
    <name evidence="2" type="ORF">E2R66_01810</name>
</gene>
<evidence type="ECO:0000313" key="3">
    <source>
        <dbReference type="Proteomes" id="UP000297540"/>
    </source>
</evidence>
<comment type="caution">
    <text evidence="2">The sequence shown here is derived from an EMBL/GenBank/DDBJ whole genome shotgun (WGS) entry which is preliminary data.</text>
</comment>
<sequence>MYTVKLLKQAEVDFAEACEWYEGERIGLGTRFYNAVSGKLNRIESNPLHYNVRFSEIYRVAKVKGFPYVIVYRVNQKTKLVYVASIFHTSRNPSKF</sequence>
<keyword evidence="1" id="KW-1277">Toxin-antitoxin system</keyword>
<dbReference type="AlphaFoldDB" id="A0A4Y8SRL6"/>
<proteinExistence type="predicted"/>
<reference evidence="2 3" key="1">
    <citation type="journal article" date="2017" name="Int. J. Syst. Evol. Microbiol.">
        <title>Mucilaginibacterpsychrotolerans sp. nov., isolated from peatlands.</title>
        <authorList>
            <person name="Deng Y."/>
            <person name="Shen L."/>
            <person name="Xu B."/>
            <person name="Liu Y."/>
            <person name="Gu Z."/>
            <person name="Liu H."/>
            <person name="Zhou Y."/>
        </authorList>
    </citation>
    <scope>NUCLEOTIDE SEQUENCE [LARGE SCALE GENOMIC DNA]</scope>
    <source>
        <strain evidence="2 3">NH7-4</strain>
    </source>
</reference>
<accession>A0A4Y8SRL6</accession>
<dbReference type="InterPro" id="IPR007712">
    <property type="entry name" value="RelE/ParE_toxin"/>
</dbReference>
<dbReference type="Proteomes" id="UP000297540">
    <property type="component" value="Unassembled WGS sequence"/>
</dbReference>
<evidence type="ECO:0000256" key="1">
    <source>
        <dbReference type="ARBA" id="ARBA00022649"/>
    </source>
</evidence>